<proteinExistence type="predicted"/>
<reference evidence="1" key="1">
    <citation type="submission" date="2021-01" db="EMBL/GenBank/DDBJ databases">
        <authorList>
            <consortium name="Genoscope - CEA"/>
            <person name="William W."/>
        </authorList>
    </citation>
    <scope>NUCLEOTIDE SEQUENCE</scope>
</reference>
<dbReference type="Proteomes" id="UP001295469">
    <property type="component" value="Chromosome A01"/>
</dbReference>
<sequence length="39" mass="4872">MPRKERTVTPYYWVVKHRNRRYLPELILSYNKNRSSDFG</sequence>
<evidence type="ECO:0000313" key="1">
    <source>
        <dbReference type="EMBL" id="CAF2150825.1"/>
    </source>
</evidence>
<dbReference type="AlphaFoldDB" id="A0A816XQT2"/>
<name>A0A816XQT2_BRANA</name>
<accession>A0A816XQT2</accession>
<dbReference type="EMBL" id="HG994355">
    <property type="protein sequence ID" value="CAF2150825.1"/>
    <property type="molecule type" value="Genomic_DNA"/>
</dbReference>
<protein>
    <submittedName>
        <fullName evidence="1">(rape) hypothetical protein</fullName>
    </submittedName>
</protein>
<gene>
    <name evidence="1" type="ORF">DARMORV10_A01P21230.1</name>
</gene>
<organism evidence="1">
    <name type="scientific">Brassica napus</name>
    <name type="common">Rape</name>
    <dbReference type="NCBI Taxonomy" id="3708"/>
    <lineage>
        <taxon>Eukaryota</taxon>
        <taxon>Viridiplantae</taxon>
        <taxon>Streptophyta</taxon>
        <taxon>Embryophyta</taxon>
        <taxon>Tracheophyta</taxon>
        <taxon>Spermatophyta</taxon>
        <taxon>Magnoliopsida</taxon>
        <taxon>eudicotyledons</taxon>
        <taxon>Gunneridae</taxon>
        <taxon>Pentapetalae</taxon>
        <taxon>rosids</taxon>
        <taxon>malvids</taxon>
        <taxon>Brassicales</taxon>
        <taxon>Brassicaceae</taxon>
        <taxon>Brassiceae</taxon>
        <taxon>Brassica</taxon>
    </lineage>
</organism>